<feature type="transmembrane region" description="Helical" evidence="1">
    <location>
        <begin position="20"/>
        <end position="38"/>
    </location>
</feature>
<evidence type="ECO:0000313" key="2">
    <source>
        <dbReference type="EMBL" id="UPW40811.1"/>
    </source>
</evidence>
<accession>A0A976R557</accession>
<protein>
    <submittedName>
        <fullName evidence="2">Uncharacterized protein</fullName>
    </submittedName>
</protein>
<organism evidence="2">
    <name type="scientific">Sigmofec virus UA08Rod_6727</name>
    <dbReference type="NCBI Taxonomy" id="2929238"/>
    <lineage>
        <taxon>Viruses</taxon>
        <taxon>Monodnaviria</taxon>
        <taxon>Sangervirae</taxon>
        <taxon>Phixviricota</taxon>
        <taxon>Malgrandaviricetes</taxon>
        <taxon>Petitvirales</taxon>
        <taxon>Microviridae</taxon>
    </lineage>
</organism>
<sequence length="211" mass="24258">MRSDLNLEGIMQDFINEYMPYVMTALSVLISGLIAFFGRRFSIKNLEDISMKYRTSNYTDGKNYKPVTQSFSPLVPQYRFNEQSGELEQLPDMLDVQKLIDSHLETSLSAMFDKFMPKPNVDNDSLYIDELHDELDELGEFMSQADDFREKYGLPDDATPDKIYAHVSELLKQAEVKQKEPKPAAKPQFDPELIKAIRAELDKESEVPGNE</sequence>
<dbReference type="EMBL" id="OM869501">
    <property type="protein sequence ID" value="UPW40811.1"/>
    <property type="molecule type" value="Genomic_DNA"/>
</dbReference>
<keyword evidence="1" id="KW-0812">Transmembrane</keyword>
<evidence type="ECO:0000256" key="1">
    <source>
        <dbReference type="SAM" id="Phobius"/>
    </source>
</evidence>
<name>A0A976R557_9VIRU</name>
<keyword evidence="1" id="KW-0472">Membrane</keyword>
<reference evidence="2" key="1">
    <citation type="submission" date="2022-02" db="EMBL/GenBank/DDBJ databases">
        <title>Towards deciphering the DNA virus diversity associated with rodent species in the families Cricetidae and Heteromyidae.</title>
        <authorList>
            <person name="Lund M."/>
            <person name="Larsen B.B."/>
            <person name="Gryseels S."/>
            <person name="Kraberger S."/>
            <person name="Rowsey D.M."/>
            <person name="Steger L."/>
            <person name="Yule K.M."/>
            <person name="Upham N.S."/>
            <person name="Worobey M."/>
            <person name="Van Doorslaer K."/>
            <person name="Varsani A."/>
        </authorList>
    </citation>
    <scope>NUCLEOTIDE SEQUENCE</scope>
    <source>
        <strain evidence="2">UA08Rod_6727</strain>
    </source>
</reference>
<proteinExistence type="predicted"/>
<keyword evidence="1" id="KW-1133">Transmembrane helix</keyword>